<accession>A0A9Q3D4N0</accession>
<dbReference type="Pfam" id="PF08700">
    <property type="entry name" value="VPS51_Exo84_N"/>
    <property type="match status" value="1"/>
</dbReference>
<evidence type="ECO:0000313" key="2">
    <source>
        <dbReference type="Proteomes" id="UP000765509"/>
    </source>
</evidence>
<organism evidence="1 2">
    <name type="scientific">Austropuccinia psidii MF-1</name>
    <dbReference type="NCBI Taxonomy" id="1389203"/>
    <lineage>
        <taxon>Eukaryota</taxon>
        <taxon>Fungi</taxon>
        <taxon>Dikarya</taxon>
        <taxon>Basidiomycota</taxon>
        <taxon>Pucciniomycotina</taxon>
        <taxon>Pucciniomycetes</taxon>
        <taxon>Pucciniales</taxon>
        <taxon>Sphaerophragmiaceae</taxon>
        <taxon>Austropuccinia</taxon>
    </lineage>
</organism>
<protein>
    <submittedName>
        <fullName evidence="1">Uncharacterized protein</fullName>
    </submittedName>
</protein>
<gene>
    <name evidence="1" type="ORF">O181_034300</name>
</gene>
<proteinExistence type="predicted"/>
<comment type="caution">
    <text evidence="1">The sequence shown here is derived from an EMBL/GenBank/DDBJ whole genome shotgun (WGS) entry which is preliminary data.</text>
</comment>
<keyword evidence="2" id="KW-1185">Reference proteome</keyword>
<dbReference type="OrthoDB" id="203678at2759"/>
<name>A0A9Q3D4N0_9BASI</name>
<dbReference type="Proteomes" id="UP000765509">
    <property type="component" value="Unassembled WGS sequence"/>
</dbReference>
<dbReference type="AlphaFoldDB" id="A0A9Q3D4N0"/>
<evidence type="ECO:0000313" key="1">
    <source>
        <dbReference type="EMBL" id="MBW0494585.1"/>
    </source>
</evidence>
<sequence length="189" mass="20769">MDEPCHPAHKFLIAMHRTLTSVYSCSPSLCPCPILFAQQALRRRLPGSNQKPGEGPFARLLRSSVLGLAMRMQMCYYPQRELDAKRQSLVYNHHHELVEASETIGKMTAGSDKLDGTLVRLQDSFSSISELLSTLSTPVTPVNGQGGVDDSSYKDKTIFHLSTLLSLPTILKGLLTANNEGAADQLWGQ</sequence>
<reference evidence="1" key="1">
    <citation type="submission" date="2021-03" db="EMBL/GenBank/DDBJ databases">
        <title>Draft genome sequence of rust myrtle Austropuccinia psidii MF-1, a brazilian biotype.</title>
        <authorList>
            <person name="Quecine M.C."/>
            <person name="Pachon D.M.R."/>
            <person name="Bonatelli M.L."/>
            <person name="Correr F.H."/>
            <person name="Franceschini L.M."/>
            <person name="Leite T.F."/>
            <person name="Margarido G.R.A."/>
            <person name="Almeida C.A."/>
            <person name="Ferrarezi J.A."/>
            <person name="Labate C.A."/>
        </authorList>
    </citation>
    <scope>NUCLEOTIDE SEQUENCE</scope>
    <source>
        <strain evidence="1">MF-1</strain>
    </source>
</reference>
<dbReference type="EMBL" id="AVOT02012649">
    <property type="protein sequence ID" value="MBW0494585.1"/>
    <property type="molecule type" value="Genomic_DNA"/>
</dbReference>